<feature type="compositionally biased region" description="Low complexity" evidence="1">
    <location>
        <begin position="103"/>
        <end position="116"/>
    </location>
</feature>
<organism evidence="2 3">
    <name type="scientific">Pseudarthrobacter equi</name>
    <dbReference type="NCBI Taxonomy" id="728066"/>
    <lineage>
        <taxon>Bacteria</taxon>
        <taxon>Bacillati</taxon>
        <taxon>Actinomycetota</taxon>
        <taxon>Actinomycetes</taxon>
        <taxon>Micrococcales</taxon>
        <taxon>Micrococcaceae</taxon>
        <taxon>Pseudarthrobacter</taxon>
    </lineage>
</organism>
<keyword evidence="3" id="KW-1185">Reference proteome</keyword>
<dbReference type="EMBL" id="LT629779">
    <property type="protein sequence ID" value="SDT15429.1"/>
    <property type="molecule type" value="Genomic_DNA"/>
</dbReference>
<evidence type="ECO:0000313" key="3">
    <source>
        <dbReference type="Proteomes" id="UP000198751"/>
    </source>
</evidence>
<gene>
    <name evidence="2" type="ORF">SAMN04489743_1847</name>
</gene>
<protein>
    <submittedName>
        <fullName evidence="2">Uncharacterized protein</fullName>
    </submittedName>
</protein>
<dbReference type="RefSeq" id="WP_231994492.1">
    <property type="nucleotide sequence ID" value="NZ_LT629779.1"/>
</dbReference>
<feature type="region of interest" description="Disordered" evidence="1">
    <location>
        <begin position="60"/>
        <end position="116"/>
    </location>
</feature>
<evidence type="ECO:0000256" key="1">
    <source>
        <dbReference type="SAM" id="MobiDB-lite"/>
    </source>
</evidence>
<dbReference type="AlphaFoldDB" id="A0A1H1Y2I9"/>
<name>A0A1H1Y2I9_9MICC</name>
<sequence>MTELTGPEESSAQPSRDWPGLDAAAIPDAVVAQALTGLEALPATPVEEHEEAYARLHDELLDALNAKPQDIEPQDLQSQGLAPRDAGPRDPGPRTPGPPTPGPRATGASDATDGGA</sequence>
<accession>A0A1H1Y2I9</accession>
<dbReference type="Proteomes" id="UP000198751">
    <property type="component" value="Chromosome I"/>
</dbReference>
<reference evidence="3" key="1">
    <citation type="submission" date="2016-10" db="EMBL/GenBank/DDBJ databases">
        <authorList>
            <person name="Varghese N."/>
            <person name="Submissions S."/>
        </authorList>
    </citation>
    <scope>NUCLEOTIDE SEQUENCE [LARGE SCALE GENOMIC DNA]</scope>
    <source>
        <strain evidence="3">IMMIB L-1606</strain>
    </source>
</reference>
<proteinExistence type="predicted"/>
<feature type="compositionally biased region" description="Pro residues" evidence="1">
    <location>
        <begin position="93"/>
        <end position="102"/>
    </location>
</feature>
<feature type="region of interest" description="Disordered" evidence="1">
    <location>
        <begin position="1"/>
        <end position="24"/>
    </location>
</feature>
<evidence type="ECO:0000313" key="2">
    <source>
        <dbReference type="EMBL" id="SDT15429.1"/>
    </source>
</evidence>